<gene>
    <name evidence="1" type="ORF">QA540_09380</name>
</gene>
<reference evidence="1" key="1">
    <citation type="submission" date="2023-04" db="EMBL/GenBank/DDBJ databases">
        <title>Macrococci isolated from food, foodproducing animals, and human clinical materials.</title>
        <authorList>
            <person name="Maslanova I."/>
            <person name="Svec P."/>
            <person name="Sedlacek I."/>
            <person name="Novakova D."/>
            <person name="Keller J.E."/>
            <person name="Schwendener S."/>
            <person name="Finstrlova A."/>
            <person name="Botka T."/>
            <person name="Kovarovic V."/>
            <person name="Petras P."/>
            <person name="Perreten V."/>
            <person name="Pantucek R."/>
        </authorList>
    </citation>
    <scope>NUCLEOTIDE SEQUENCE</scope>
    <source>
        <strain evidence="1">NRL/St 13/116</strain>
    </source>
</reference>
<dbReference type="EMBL" id="CP124585">
    <property type="protein sequence ID" value="WZE68563.1"/>
    <property type="molecule type" value="Genomic_DNA"/>
</dbReference>
<accession>A0AAU6REM0</accession>
<name>A0AAU6REM0_9STAP</name>
<dbReference type="RefSeq" id="WP_420496204.1">
    <property type="nucleotide sequence ID" value="NZ_CP124585.1"/>
</dbReference>
<proteinExistence type="predicted"/>
<evidence type="ECO:0000313" key="1">
    <source>
        <dbReference type="EMBL" id="WZE68563.1"/>
    </source>
</evidence>
<organism evidence="1">
    <name type="scientific">Macrococcus psychrotolerans</name>
    <dbReference type="NCBI Taxonomy" id="3039389"/>
    <lineage>
        <taxon>Bacteria</taxon>
        <taxon>Bacillati</taxon>
        <taxon>Bacillota</taxon>
        <taxon>Bacilli</taxon>
        <taxon>Bacillales</taxon>
        <taxon>Staphylococcaceae</taxon>
        <taxon>Macrococcus</taxon>
    </lineage>
</organism>
<sequence length="92" mass="10766">MLNQKEAKNLLDHYTKQKQTLRVIEAYVKASDLLEETIAEYLKQEPALIKHLENIQSDFINKLSVEVLAINGEHEISLRNTEELLKKMMEEK</sequence>
<protein>
    <submittedName>
        <fullName evidence="1">Uncharacterized protein</fullName>
    </submittedName>
</protein>
<dbReference type="AlphaFoldDB" id="A0AAU6REM0"/>